<evidence type="ECO:0000256" key="4">
    <source>
        <dbReference type="ARBA" id="ARBA00022982"/>
    </source>
</evidence>
<dbReference type="PROSITE" id="PS51257">
    <property type="entry name" value="PROKAR_LIPOPROTEIN"/>
    <property type="match status" value="1"/>
</dbReference>
<dbReference type="InterPro" id="IPR000170">
    <property type="entry name" value="High_potential_FeS_prot"/>
</dbReference>
<dbReference type="EMBL" id="JBHRWN010000002">
    <property type="protein sequence ID" value="MFC3478299.1"/>
    <property type="molecule type" value="Genomic_DNA"/>
</dbReference>
<dbReference type="PROSITE" id="PS51373">
    <property type="entry name" value="HIPIP"/>
    <property type="match status" value="1"/>
</dbReference>
<dbReference type="AlphaFoldDB" id="A0ABD5NH32"/>
<keyword evidence="4" id="KW-0249">Electron transport</keyword>
<keyword evidence="5" id="KW-0408">Iron</keyword>
<feature type="domain" description="High potential iron-sulfur proteins family profile" evidence="8">
    <location>
        <begin position="50"/>
        <end position="121"/>
    </location>
</feature>
<proteinExistence type="predicted"/>
<comment type="caution">
    <text evidence="9">The sequence shown here is derived from an EMBL/GenBank/DDBJ whole genome shotgun (WGS) entry which is preliminary data.</text>
</comment>
<keyword evidence="2" id="KW-0004">4Fe-4S</keyword>
<gene>
    <name evidence="9" type="ORF">ACFOKC_11265</name>
</gene>
<keyword evidence="1" id="KW-0813">Transport</keyword>
<evidence type="ECO:0000259" key="8">
    <source>
        <dbReference type="PROSITE" id="PS51373"/>
    </source>
</evidence>
<evidence type="ECO:0000256" key="6">
    <source>
        <dbReference type="ARBA" id="ARBA00023014"/>
    </source>
</evidence>
<evidence type="ECO:0000256" key="7">
    <source>
        <dbReference type="SAM" id="MobiDB-lite"/>
    </source>
</evidence>
<keyword evidence="10" id="KW-1185">Reference proteome</keyword>
<dbReference type="GeneID" id="69118694"/>
<dbReference type="Pfam" id="PF01355">
    <property type="entry name" value="HIPIP"/>
    <property type="match status" value="1"/>
</dbReference>
<protein>
    <submittedName>
        <fullName evidence="9">High-potential iron-sulfur protein</fullName>
    </submittedName>
</protein>
<evidence type="ECO:0000256" key="2">
    <source>
        <dbReference type="ARBA" id="ARBA00022485"/>
    </source>
</evidence>
<feature type="region of interest" description="Disordered" evidence="7">
    <location>
        <begin position="50"/>
        <end position="80"/>
    </location>
</feature>
<dbReference type="RefSeq" id="WP_232570588.1">
    <property type="nucleotide sequence ID" value="NZ_CP089466.1"/>
</dbReference>
<sequence length="123" mass="12694">MQKPTTDVERRQLLALVGSGVAAGLAGCAGGGDGGDGTTESDAVPEEYRTATSLDGTERDPDSLSAKGDVNYQSEPENGEQCSDCRFYIEDKNDDGMGACAVVEGNIDPSGWCVSYAVYEGGG</sequence>
<evidence type="ECO:0000313" key="10">
    <source>
        <dbReference type="Proteomes" id="UP001595660"/>
    </source>
</evidence>
<dbReference type="GO" id="GO:0046872">
    <property type="term" value="F:metal ion binding"/>
    <property type="evidence" value="ECO:0007669"/>
    <property type="project" value="UniProtKB-KW"/>
</dbReference>
<keyword evidence="3" id="KW-0479">Metal-binding</keyword>
<dbReference type="InterPro" id="IPR036369">
    <property type="entry name" value="HIPIP_sf"/>
</dbReference>
<dbReference type="Proteomes" id="UP001595660">
    <property type="component" value="Unassembled WGS sequence"/>
</dbReference>
<dbReference type="GO" id="GO:0051539">
    <property type="term" value="F:4 iron, 4 sulfur cluster binding"/>
    <property type="evidence" value="ECO:0007669"/>
    <property type="project" value="UniProtKB-KW"/>
</dbReference>
<accession>A0ABD5NH32</accession>
<organism evidence="9 10">
    <name type="scientific">Halobacterium litoreum</name>
    <dbReference type="NCBI Taxonomy" id="2039234"/>
    <lineage>
        <taxon>Archaea</taxon>
        <taxon>Methanobacteriati</taxon>
        <taxon>Methanobacteriota</taxon>
        <taxon>Stenosarchaea group</taxon>
        <taxon>Halobacteria</taxon>
        <taxon>Halobacteriales</taxon>
        <taxon>Halobacteriaceae</taxon>
        <taxon>Halobacterium</taxon>
    </lineage>
</organism>
<dbReference type="SUPFAM" id="SSF57652">
    <property type="entry name" value="HIPIP (high potential iron protein)"/>
    <property type="match status" value="1"/>
</dbReference>
<reference evidence="9 10" key="1">
    <citation type="journal article" date="2019" name="Int. J. Syst. Evol. Microbiol.">
        <title>The Global Catalogue of Microorganisms (GCM) 10K type strain sequencing project: providing services to taxonomists for standard genome sequencing and annotation.</title>
        <authorList>
            <consortium name="The Broad Institute Genomics Platform"/>
            <consortium name="The Broad Institute Genome Sequencing Center for Infectious Disease"/>
            <person name="Wu L."/>
            <person name="Ma J."/>
        </authorList>
    </citation>
    <scope>NUCLEOTIDE SEQUENCE [LARGE SCALE GENOMIC DNA]</scope>
    <source>
        <strain evidence="9 10">CGMCC 1.12562</strain>
    </source>
</reference>
<dbReference type="Gene3D" id="4.10.490.10">
    <property type="entry name" value="High potential iron-sulphur protein"/>
    <property type="match status" value="1"/>
</dbReference>
<keyword evidence="6" id="KW-0411">Iron-sulfur</keyword>
<evidence type="ECO:0000256" key="3">
    <source>
        <dbReference type="ARBA" id="ARBA00022723"/>
    </source>
</evidence>
<evidence type="ECO:0000256" key="5">
    <source>
        <dbReference type="ARBA" id="ARBA00023004"/>
    </source>
</evidence>
<name>A0ABD5NH32_9EURY</name>
<evidence type="ECO:0000256" key="1">
    <source>
        <dbReference type="ARBA" id="ARBA00022448"/>
    </source>
</evidence>
<evidence type="ECO:0000313" key="9">
    <source>
        <dbReference type="EMBL" id="MFC3478299.1"/>
    </source>
</evidence>